<evidence type="ECO:0000313" key="14">
    <source>
        <dbReference type="Proteomes" id="UP000199135"/>
    </source>
</evidence>
<comment type="caution">
    <text evidence="13">The sequence shown here is derived from an EMBL/GenBank/DDBJ whole genome shotgun (WGS) entry which is preliminary data.</text>
</comment>
<gene>
    <name evidence="11" type="primary">hisH</name>
    <name evidence="13" type="ORF">SAMN05216447_11140</name>
</gene>
<dbReference type="SUPFAM" id="SSF52317">
    <property type="entry name" value="Class I glutamine amidotransferase-like"/>
    <property type="match status" value="1"/>
</dbReference>
<feature type="domain" description="Glutamine amidotransferase" evidence="12">
    <location>
        <begin position="7"/>
        <end position="220"/>
    </location>
</feature>
<dbReference type="EC" id="3.5.1.2" evidence="11"/>
<evidence type="ECO:0000259" key="12">
    <source>
        <dbReference type="Pfam" id="PF00117"/>
    </source>
</evidence>
<dbReference type="NCBIfam" id="TIGR01855">
    <property type="entry name" value="IMP_synth_hisH"/>
    <property type="match status" value="1"/>
</dbReference>
<evidence type="ECO:0000256" key="9">
    <source>
        <dbReference type="ARBA" id="ARBA00047838"/>
    </source>
</evidence>
<evidence type="ECO:0000256" key="3">
    <source>
        <dbReference type="ARBA" id="ARBA00022605"/>
    </source>
</evidence>
<dbReference type="InterPro" id="IPR010139">
    <property type="entry name" value="Imidazole-glycPsynth_HisH"/>
</dbReference>
<comment type="subunit">
    <text evidence="2 11">Heterodimer of HisH and HisF.</text>
</comment>
<proteinExistence type="inferred from homology"/>
<organism evidence="13 14">
    <name type="scientific">Parafannyhessea umbonata</name>
    <dbReference type="NCBI Taxonomy" id="604330"/>
    <lineage>
        <taxon>Bacteria</taxon>
        <taxon>Bacillati</taxon>
        <taxon>Actinomycetota</taxon>
        <taxon>Coriobacteriia</taxon>
        <taxon>Coriobacteriales</taxon>
        <taxon>Atopobiaceae</taxon>
        <taxon>Parafannyhessea</taxon>
    </lineage>
</organism>
<keyword evidence="5 11" id="KW-0315">Glutamine amidotransferase</keyword>
<keyword evidence="14" id="KW-1185">Reference proteome</keyword>
<name>A0A1H6K198_9ACTN</name>
<sequence length="225" mass="24056">MLSGDIVVVDYHKGNLQSVARAVDEVGGSVCVSDDPVDIAAARAVILPGVGAFEDAMAYMRESGQADAVVEAVRAGKPFLGICLGLHLLFERGNERSAEPGDADKAAGDDQWVSGLGLLKGSATRLESTRLKVPHVGWDQAHMTDHGHRCPLFVDVPEGANLYFTHSYALDDDVDPGIVATVTHYARSFASGVWADNVFGVQFHPEKSSRTGKVILRNFVNVVRG</sequence>
<evidence type="ECO:0000313" key="13">
    <source>
        <dbReference type="EMBL" id="SEH67062.1"/>
    </source>
</evidence>
<comment type="function">
    <text evidence="8 11">IGPS catalyzes the conversion of PRFAR and glutamine to IGP, AICAR and glutamate. The HisH subunit catalyzes the hydrolysis of glutamine to glutamate and ammonia as part of the synthesis of IGP and AICAR. The resulting ammonia molecule is channeled to the active site of HisF.</text>
</comment>
<evidence type="ECO:0000256" key="10">
    <source>
        <dbReference type="ARBA" id="ARBA00049534"/>
    </source>
</evidence>
<dbReference type="EC" id="4.3.2.10" evidence="11"/>
<dbReference type="CDD" id="cd01748">
    <property type="entry name" value="GATase1_IGP_Synthase"/>
    <property type="match status" value="1"/>
</dbReference>
<comment type="pathway">
    <text evidence="1 11">Amino-acid biosynthesis; L-histidine biosynthesis; L-histidine from 5-phospho-alpha-D-ribose 1-diphosphate: step 5/9.</text>
</comment>
<feature type="active site" evidence="11">
    <location>
        <position position="206"/>
    </location>
</feature>
<evidence type="ECO:0000256" key="5">
    <source>
        <dbReference type="ARBA" id="ARBA00022962"/>
    </source>
</evidence>
<dbReference type="InterPro" id="IPR017926">
    <property type="entry name" value="GATASE"/>
</dbReference>
<comment type="catalytic activity">
    <reaction evidence="10 11">
        <text>L-glutamine + H2O = L-glutamate + NH4(+)</text>
        <dbReference type="Rhea" id="RHEA:15889"/>
        <dbReference type="ChEBI" id="CHEBI:15377"/>
        <dbReference type="ChEBI" id="CHEBI:28938"/>
        <dbReference type="ChEBI" id="CHEBI:29985"/>
        <dbReference type="ChEBI" id="CHEBI:58359"/>
        <dbReference type="EC" id="3.5.1.2"/>
    </reaction>
</comment>
<dbReference type="PANTHER" id="PTHR42701">
    <property type="entry name" value="IMIDAZOLE GLYCEROL PHOSPHATE SYNTHASE SUBUNIT HISH"/>
    <property type="match status" value="1"/>
</dbReference>
<dbReference type="PIRSF" id="PIRSF000495">
    <property type="entry name" value="Amidotransf_hisH"/>
    <property type="match status" value="1"/>
</dbReference>
<dbReference type="RefSeq" id="WP_078687838.1">
    <property type="nucleotide sequence ID" value="NZ_FNWT01000011.1"/>
</dbReference>
<dbReference type="EMBL" id="FNWT01000011">
    <property type="protein sequence ID" value="SEH67062.1"/>
    <property type="molecule type" value="Genomic_DNA"/>
</dbReference>
<keyword evidence="3 11" id="KW-0028">Amino-acid biosynthesis</keyword>
<evidence type="ECO:0000256" key="2">
    <source>
        <dbReference type="ARBA" id="ARBA00011152"/>
    </source>
</evidence>
<keyword evidence="4 11" id="KW-0378">Hydrolase</keyword>
<dbReference type="Gene3D" id="3.40.50.880">
    <property type="match status" value="1"/>
</dbReference>
<comment type="catalytic activity">
    <reaction evidence="9 11">
        <text>5-[(5-phospho-1-deoxy-D-ribulos-1-ylimino)methylamino]-1-(5-phospho-beta-D-ribosyl)imidazole-4-carboxamide + L-glutamine = D-erythro-1-(imidazol-4-yl)glycerol 3-phosphate + 5-amino-1-(5-phospho-beta-D-ribosyl)imidazole-4-carboxamide + L-glutamate + H(+)</text>
        <dbReference type="Rhea" id="RHEA:24793"/>
        <dbReference type="ChEBI" id="CHEBI:15378"/>
        <dbReference type="ChEBI" id="CHEBI:29985"/>
        <dbReference type="ChEBI" id="CHEBI:58278"/>
        <dbReference type="ChEBI" id="CHEBI:58359"/>
        <dbReference type="ChEBI" id="CHEBI:58475"/>
        <dbReference type="ChEBI" id="CHEBI:58525"/>
        <dbReference type="EC" id="4.3.2.10"/>
    </reaction>
</comment>
<evidence type="ECO:0000256" key="6">
    <source>
        <dbReference type="ARBA" id="ARBA00023102"/>
    </source>
</evidence>
<protein>
    <recommendedName>
        <fullName evidence="11">Imidazole glycerol phosphate synthase subunit HisH</fullName>
        <ecNumber evidence="11">4.3.2.10</ecNumber>
    </recommendedName>
    <alternativeName>
        <fullName evidence="11">IGP synthase glutaminase subunit</fullName>
        <ecNumber evidence="11">3.5.1.2</ecNumber>
    </alternativeName>
    <alternativeName>
        <fullName evidence="11">IGP synthase subunit HisH</fullName>
    </alternativeName>
    <alternativeName>
        <fullName evidence="11">ImGP synthase subunit HisH</fullName>
        <shortName evidence="11">IGPS subunit HisH</shortName>
    </alternativeName>
</protein>
<evidence type="ECO:0000256" key="7">
    <source>
        <dbReference type="ARBA" id="ARBA00023239"/>
    </source>
</evidence>
<feature type="active site" evidence="11">
    <location>
        <position position="204"/>
    </location>
</feature>
<evidence type="ECO:0000256" key="1">
    <source>
        <dbReference type="ARBA" id="ARBA00005091"/>
    </source>
</evidence>
<reference evidence="13 14" key="1">
    <citation type="submission" date="2016-10" db="EMBL/GenBank/DDBJ databases">
        <authorList>
            <person name="Varghese N."/>
            <person name="Submissions S."/>
        </authorList>
    </citation>
    <scope>NUCLEOTIDE SEQUENCE [LARGE SCALE GENOMIC DNA]</scope>
    <source>
        <strain evidence="13 14">WCP15</strain>
    </source>
</reference>
<accession>A0A1H6K198</accession>
<dbReference type="PROSITE" id="PS51273">
    <property type="entry name" value="GATASE_TYPE_1"/>
    <property type="match status" value="1"/>
</dbReference>
<keyword evidence="11" id="KW-0963">Cytoplasm</keyword>
<keyword evidence="7 11" id="KW-0456">Lyase</keyword>
<dbReference type="Pfam" id="PF00117">
    <property type="entry name" value="GATase"/>
    <property type="match status" value="1"/>
</dbReference>
<dbReference type="InterPro" id="IPR029062">
    <property type="entry name" value="Class_I_gatase-like"/>
</dbReference>
<dbReference type="Proteomes" id="UP000199135">
    <property type="component" value="Unassembled WGS sequence"/>
</dbReference>
<dbReference type="HAMAP" id="MF_00278">
    <property type="entry name" value="HisH"/>
    <property type="match status" value="1"/>
</dbReference>
<evidence type="ECO:0000256" key="8">
    <source>
        <dbReference type="ARBA" id="ARBA00025299"/>
    </source>
</evidence>
<comment type="subcellular location">
    <subcellularLocation>
        <location evidence="11">Cytoplasm</location>
    </subcellularLocation>
</comment>
<keyword evidence="6 11" id="KW-0368">Histidine biosynthesis</keyword>
<evidence type="ECO:0000256" key="4">
    <source>
        <dbReference type="ARBA" id="ARBA00022801"/>
    </source>
</evidence>
<feature type="active site" description="Nucleophile" evidence="11">
    <location>
        <position position="83"/>
    </location>
</feature>
<dbReference type="PANTHER" id="PTHR42701:SF1">
    <property type="entry name" value="IMIDAZOLE GLYCEROL PHOSPHATE SYNTHASE SUBUNIT HISH"/>
    <property type="match status" value="1"/>
</dbReference>
<evidence type="ECO:0000256" key="11">
    <source>
        <dbReference type="HAMAP-Rule" id="MF_00278"/>
    </source>
</evidence>